<name>A0ABN9UKF9_9DINO</name>
<evidence type="ECO:0000313" key="1">
    <source>
        <dbReference type="EMBL" id="CAK0859543.1"/>
    </source>
</evidence>
<evidence type="ECO:0000313" key="2">
    <source>
        <dbReference type="Proteomes" id="UP001189429"/>
    </source>
</evidence>
<proteinExistence type="predicted"/>
<protein>
    <submittedName>
        <fullName evidence="1">Uncharacterized protein</fullName>
    </submittedName>
</protein>
<gene>
    <name evidence="1" type="ORF">PCOR1329_LOCUS48876</name>
</gene>
<keyword evidence="2" id="KW-1185">Reference proteome</keyword>
<organism evidence="1 2">
    <name type="scientific">Prorocentrum cordatum</name>
    <dbReference type="NCBI Taxonomy" id="2364126"/>
    <lineage>
        <taxon>Eukaryota</taxon>
        <taxon>Sar</taxon>
        <taxon>Alveolata</taxon>
        <taxon>Dinophyceae</taxon>
        <taxon>Prorocentrales</taxon>
        <taxon>Prorocentraceae</taxon>
        <taxon>Prorocentrum</taxon>
    </lineage>
</organism>
<feature type="non-terminal residue" evidence="1">
    <location>
        <position position="155"/>
    </location>
</feature>
<sequence>VLMGRVGAECPGALVRAYADDAALVFLDYWLEAPRLQCIFEDFGSISGLYLNLQRCIAIPLGAGTAEDFQARRAPRLPGWSNVPIADCGKHLGFCVGPGKGEHYWEAPGKKCDQRWRDWGGQGIGLQYRAVAYNFVAVSQYLRWDTLGSWKKSQL</sequence>
<dbReference type="Proteomes" id="UP001189429">
    <property type="component" value="Unassembled WGS sequence"/>
</dbReference>
<comment type="caution">
    <text evidence="1">The sequence shown here is derived from an EMBL/GenBank/DDBJ whole genome shotgun (WGS) entry which is preliminary data.</text>
</comment>
<reference evidence="1" key="1">
    <citation type="submission" date="2023-10" db="EMBL/GenBank/DDBJ databases">
        <authorList>
            <person name="Chen Y."/>
            <person name="Shah S."/>
            <person name="Dougan E. K."/>
            <person name="Thang M."/>
            <person name="Chan C."/>
        </authorList>
    </citation>
    <scope>NUCLEOTIDE SEQUENCE [LARGE SCALE GENOMIC DNA]</scope>
</reference>
<dbReference type="EMBL" id="CAUYUJ010015912">
    <property type="protein sequence ID" value="CAK0859543.1"/>
    <property type="molecule type" value="Genomic_DNA"/>
</dbReference>
<feature type="non-terminal residue" evidence="1">
    <location>
        <position position="1"/>
    </location>
</feature>
<accession>A0ABN9UKF9</accession>